<name>A0ABV1KC77_9PSEU</name>
<organism evidence="8 9">
    <name type="scientific">Pseudonocardia nematodicida</name>
    <dbReference type="NCBI Taxonomy" id="1206997"/>
    <lineage>
        <taxon>Bacteria</taxon>
        <taxon>Bacillati</taxon>
        <taxon>Actinomycetota</taxon>
        <taxon>Actinomycetes</taxon>
        <taxon>Pseudonocardiales</taxon>
        <taxon>Pseudonocardiaceae</taxon>
        <taxon>Pseudonocardia</taxon>
    </lineage>
</organism>
<dbReference type="PROSITE" id="PS51300">
    <property type="entry name" value="NIRD"/>
    <property type="match status" value="1"/>
</dbReference>
<accession>A0ABV1KC77</accession>
<dbReference type="Proteomes" id="UP001494902">
    <property type="component" value="Unassembled WGS sequence"/>
</dbReference>
<evidence type="ECO:0000256" key="4">
    <source>
        <dbReference type="ARBA" id="ARBA00023004"/>
    </source>
</evidence>
<dbReference type="PANTHER" id="PTHR40562:SF1">
    <property type="entry name" value="NITRITE REDUCTASE (NADH) SMALL SUBUNIT"/>
    <property type="match status" value="1"/>
</dbReference>
<comment type="caution">
    <text evidence="8">The sequence shown here is derived from an EMBL/GenBank/DDBJ whole genome shotgun (WGS) entry which is preliminary data.</text>
</comment>
<keyword evidence="5" id="KW-0411">Iron-sulfur</keyword>
<dbReference type="PROSITE" id="PS51296">
    <property type="entry name" value="RIESKE"/>
    <property type="match status" value="1"/>
</dbReference>
<reference evidence="8 9" key="1">
    <citation type="submission" date="2024-03" db="EMBL/GenBank/DDBJ databases">
        <title>Draft genome sequence of Pseudonocardia nematodicida JCM 31783.</title>
        <authorList>
            <person name="Butdee W."/>
            <person name="Duangmal K."/>
        </authorList>
    </citation>
    <scope>NUCLEOTIDE SEQUENCE [LARGE SCALE GENOMIC DNA]</scope>
    <source>
        <strain evidence="8 9">JCM 31783</strain>
    </source>
</reference>
<keyword evidence="4" id="KW-0408">Iron</keyword>
<gene>
    <name evidence="8" type="primary">nirD</name>
    <name evidence="8" type="ORF">WIS52_13555</name>
</gene>
<keyword evidence="6" id="KW-0534">Nitrate assimilation</keyword>
<dbReference type="RefSeq" id="WP_349298571.1">
    <property type="nucleotide sequence ID" value="NZ_JBEDNQ010000005.1"/>
</dbReference>
<feature type="domain" description="Rieske" evidence="7">
    <location>
        <begin position="28"/>
        <end position="128"/>
    </location>
</feature>
<dbReference type="Pfam" id="PF13806">
    <property type="entry name" value="Rieske_2"/>
    <property type="match status" value="1"/>
</dbReference>
<evidence type="ECO:0000313" key="9">
    <source>
        <dbReference type="Proteomes" id="UP001494902"/>
    </source>
</evidence>
<protein>
    <submittedName>
        <fullName evidence="8">Nitrite reductase small subunit NirD</fullName>
    </submittedName>
</protein>
<evidence type="ECO:0000313" key="8">
    <source>
        <dbReference type="EMBL" id="MEQ3551494.1"/>
    </source>
</evidence>
<dbReference type="InterPro" id="IPR036922">
    <property type="entry name" value="Rieske_2Fe-2S_sf"/>
</dbReference>
<evidence type="ECO:0000256" key="3">
    <source>
        <dbReference type="ARBA" id="ARBA00023002"/>
    </source>
</evidence>
<evidence type="ECO:0000256" key="6">
    <source>
        <dbReference type="ARBA" id="ARBA00023063"/>
    </source>
</evidence>
<evidence type="ECO:0000256" key="2">
    <source>
        <dbReference type="ARBA" id="ARBA00022723"/>
    </source>
</evidence>
<dbReference type="SUPFAM" id="SSF50022">
    <property type="entry name" value="ISP domain"/>
    <property type="match status" value="1"/>
</dbReference>
<dbReference type="Gene3D" id="2.102.10.10">
    <property type="entry name" value="Rieske [2Fe-2S] iron-sulphur domain"/>
    <property type="match status" value="1"/>
</dbReference>
<evidence type="ECO:0000259" key="7">
    <source>
        <dbReference type="PROSITE" id="PS51296"/>
    </source>
</evidence>
<keyword evidence="2" id="KW-0479">Metal-binding</keyword>
<dbReference type="EMBL" id="JBEDNQ010000005">
    <property type="protein sequence ID" value="MEQ3551494.1"/>
    <property type="molecule type" value="Genomic_DNA"/>
</dbReference>
<evidence type="ECO:0000256" key="1">
    <source>
        <dbReference type="ARBA" id="ARBA00022714"/>
    </source>
</evidence>
<dbReference type="CDD" id="cd03529">
    <property type="entry name" value="Rieske_NirD"/>
    <property type="match status" value="1"/>
</dbReference>
<dbReference type="InterPro" id="IPR017881">
    <property type="entry name" value="NirD"/>
</dbReference>
<dbReference type="PANTHER" id="PTHR40562">
    <property type="match status" value="1"/>
</dbReference>
<keyword evidence="1" id="KW-0001">2Fe-2S</keyword>
<proteinExistence type="predicted"/>
<keyword evidence="9" id="KW-1185">Reference proteome</keyword>
<keyword evidence="3" id="KW-0560">Oxidoreductase</keyword>
<sequence length="131" mass="13732">MTAQPVTAPSQVADRRPVAAGEEPADWLTICPLQRLQPFRGVAALVSDVQVAVFRHTDDALFAVGNIDPFSGAAVMSRGIVGDRGGEPTVAGPIYKQSFALRDGRCLDDDAVSLPAFAVRCVGGAVQLGIR</sequence>
<evidence type="ECO:0000256" key="5">
    <source>
        <dbReference type="ARBA" id="ARBA00023014"/>
    </source>
</evidence>
<dbReference type="InterPro" id="IPR017941">
    <property type="entry name" value="Rieske_2Fe-2S"/>
</dbReference>
<dbReference type="InterPro" id="IPR012748">
    <property type="entry name" value="Rieske-like_NirD"/>
</dbReference>
<dbReference type="NCBIfam" id="TIGR02378">
    <property type="entry name" value="nirD_assim_sml"/>
    <property type="match status" value="1"/>
</dbReference>